<organism evidence="2 4">
    <name type="scientific">Phoenix dactylifera</name>
    <name type="common">Date palm</name>
    <dbReference type="NCBI Taxonomy" id="42345"/>
    <lineage>
        <taxon>Eukaryota</taxon>
        <taxon>Viridiplantae</taxon>
        <taxon>Streptophyta</taxon>
        <taxon>Embryophyta</taxon>
        <taxon>Tracheophyta</taxon>
        <taxon>Spermatophyta</taxon>
        <taxon>Magnoliopsida</taxon>
        <taxon>Liliopsida</taxon>
        <taxon>Arecaceae</taxon>
        <taxon>Coryphoideae</taxon>
        <taxon>Phoeniceae</taxon>
        <taxon>Phoenix</taxon>
    </lineage>
</organism>
<proteinExistence type="predicted"/>
<dbReference type="SUPFAM" id="SSF117281">
    <property type="entry name" value="Kelch motif"/>
    <property type="match status" value="1"/>
</dbReference>
<dbReference type="Proteomes" id="UP000228380">
    <property type="component" value="Unplaced"/>
</dbReference>
<gene>
    <name evidence="4" type="primary">LOC120107256</name>
    <name evidence="3" type="synonym">LOC103717782</name>
</gene>
<dbReference type="InterPro" id="IPR015915">
    <property type="entry name" value="Kelch-typ_b-propeller"/>
</dbReference>
<protein>
    <submittedName>
        <fullName evidence="3 4">F-box protein At5g07610-like</fullName>
    </submittedName>
</protein>
<dbReference type="InterPro" id="IPR056592">
    <property type="entry name" value="Beta-prop_At3g26010-like"/>
</dbReference>
<dbReference type="SUPFAM" id="SSF81383">
    <property type="entry name" value="F-box domain"/>
    <property type="match status" value="1"/>
</dbReference>
<dbReference type="KEGG" id="pda:103717782"/>
<dbReference type="Gene3D" id="1.20.1280.50">
    <property type="match status" value="1"/>
</dbReference>
<evidence type="ECO:0000259" key="1">
    <source>
        <dbReference type="SMART" id="SM00256"/>
    </source>
</evidence>
<dbReference type="NCBIfam" id="TIGR01640">
    <property type="entry name" value="F_box_assoc_1"/>
    <property type="match status" value="1"/>
</dbReference>
<dbReference type="InterPro" id="IPR055290">
    <property type="entry name" value="At3g26010-like"/>
</dbReference>
<dbReference type="KEGG" id="pda:120107256"/>
<dbReference type="GeneID" id="120107256"/>
<dbReference type="Pfam" id="PF24750">
    <property type="entry name" value="b-prop_At3g26010-like"/>
    <property type="match status" value="1"/>
</dbReference>
<dbReference type="GeneID" id="103717782"/>
<dbReference type="InterPro" id="IPR017451">
    <property type="entry name" value="F-box-assoc_interact_dom"/>
</dbReference>
<dbReference type="RefSeq" id="XP_008804517.1">
    <property type="nucleotide sequence ID" value="XM_008806295.1"/>
</dbReference>
<dbReference type="PANTHER" id="PTHR35546">
    <property type="entry name" value="F-BOX PROTEIN INTERACTION DOMAIN PROTEIN-RELATED"/>
    <property type="match status" value="1"/>
</dbReference>
<dbReference type="InterPro" id="IPR036047">
    <property type="entry name" value="F-box-like_dom_sf"/>
</dbReference>
<sequence length="381" mass="43897">MASTSRRRNRPATKLTEDVVAEILYRLPAKSFFRFQCVSKSWLALTSDPFYQSKLPCTVSGLFYNVRPALPDRSPFLFKRSTSAYIKLSTVCTLEPTLSFLAPPENIRIVDCSNGLILCSTWNPRSLLSTYFVCNPATKKWAALPERFGRLRKLVLAFDPRRSPHYHVIHFKKSRGSTELETYSSKTGKWGECQPLWDNDSVRILRSPGVYHEGIIYKLAYTHNLLMAVYLEREVHRRIELPSSTDHGHMRFSLQNRCIGLSGGYLHYAHKGKTELQIWVLKDLDNNQWILKHRADIKTIVEMNQGEMALHQLSPFSIGYFDISAFHPDGNIVYLQVLRKLFAYNWNNARLEEVCAFGHGRLLGLFVYTPCFSDCFRNDGI</sequence>
<dbReference type="InterPro" id="IPR001810">
    <property type="entry name" value="F-box_dom"/>
</dbReference>
<dbReference type="CDD" id="cd22157">
    <property type="entry name" value="F-box_AtFBW1-like"/>
    <property type="match status" value="1"/>
</dbReference>
<dbReference type="RefSeq" id="XP_038976394.1">
    <property type="nucleotide sequence ID" value="XM_039120466.1"/>
</dbReference>
<dbReference type="AlphaFoldDB" id="A0A8B8ZYN4"/>
<name>A0A8B8ZYN4_PHODC</name>
<dbReference type="Pfam" id="PF00646">
    <property type="entry name" value="F-box"/>
    <property type="match status" value="1"/>
</dbReference>
<dbReference type="OrthoDB" id="581708at2759"/>
<dbReference type="SMART" id="SM00256">
    <property type="entry name" value="FBOX"/>
    <property type="match status" value="1"/>
</dbReference>
<feature type="domain" description="F-box" evidence="1">
    <location>
        <begin position="15"/>
        <end position="54"/>
    </location>
</feature>
<keyword evidence="2" id="KW-1185">Reference proteome</keyword>
<dbReference type="PANTHER" id="PTHR35546:SF59">
    <property type="entry name" value="OS01G0379400 PROTEIN"/>
    <property type="match status" value="1"/>
</dbReference>
<evidence type="ECO:0000313" key="3">
    <source>
        <dbReference type="RefSeq" id="XP_008804517.1"/>
    </source>
</evidence>
<reference evidence="3 4" key="1">
    <citation type="submission" date="2025-04" db="UniProtKB">
        <authorList>
            <consortium name="RefSeq"/>
        </authorList>
    </citation>
    <scope>IDENTIFICATION</scope>
    <source>
        <tissue evidence="3 4">Young leaves</tissue>
    </source>
</reference>
<accession>A0A8B8ZYN4</accession>
<evidence type="ECO:0000313" key="2">
    <source>
        <dbReference type="Proteomes" id="UP000228380"/>
    </source>
</evidence>
<evidence type="ECO:0000313" key="4">
    <source>
        <dbReference type="RefSeq" id="XP_038976394.1"/>
    </source>
</evidence>